<comment type="similarity">
    <text evidence="1">Belongs to the isochorismatase family.</text>
</comment>
<evidence type="ECO:0000256" key="2">
    <source>
        <dbReference type="ARBA" id="ARBA00022801"/>
    </source>
</evidence>
<name>A0A1Y1HLP1_KLENI</name>
<dbReference type="SUPFAM" id="SSF52499">
    <property type="entry name" value="Isochorismatase-like hydrolases"/>
    <property type="match status" value="2"/>
</dbReference>
<organism evidence="4 5">
    <name type="scientific">Klebsormidium nitens</name>
    <name type="common">Green alga</name>
    <name type="synonym">Ulothrix nitens</name>
    <dbReference type="NCBI Taxonomy" id="105231"/>
    <lineage>
        <taxon>Eukaryota</taxon>
        <taxon>Viridiplantae</taxon>
        <taxon>Streptophyta</taxon>
        <taxon>Klebsormidiophyceae</taxon>
        <taxon>Klebsormidiales</taxon>
        <taxon>Klebsormidiaceae</taxon>
        <taxon>Klebsormidium</taxon>
    </lineage>
</organism>
<feature type="domain" description="Isochorismatase-like" evidence="3">
    <location>
        <begin position="53"/>
        <end position="245"/>
    </location>
</feature>
<dbReference type="GO" id="GO:0016787">
    <property type="term" value="F:hydrolase activity"/>
    <property type="evidence" value="ECO:0007669"/>
    <property type="project" value="UniProtKB-KW"/>
</dbReference>
<accession>A0A1Y1HLP1</accession>
<feature type="domain" description="Isochorismatase-like" evidence="3">
    <location>
        <begin position="320"/>
        <end position="512"/>
    </location>
</feature>
<evidence type="ECO:0000313" key="5">
    <source>
        <dbReference type="Proteomes" id="UP000054558"/>
    </source>
</evidence>
<dbReference type="InterPro" id="IPR050272">
    <property type="entry name" value="Isochorismatase-like_hydrls"/>
</dbReference>
<dbReference type="PANTHER" id="PTHR43540">
    <property type="entry name" value="PEROXYUREIDOACRYLATE/UREIDOACRYLATE AMIDOHYDROLASE-RELATED"/>
    <property type="match status" value="1"/>
</dbReference>
<dbReference type="OMA" id="NGIVGWT"/>
<dbReference type="PANTHER" id="PTHR43540:SF9">
    <property type="entry name" value="FAMILY HYDROLASE, PUTATIVE (AFU_ORTHOLOGUE AFUA_2G08700)-RELATED"/>
    <property type="match status" value="1"/>
</dbReference>
<evidence type="ECO:0000259" key="3">
    <source>
        <dbReference type="Pfam" id="PF00857"/>
    </source>
</evidence>
<proteinExistence type="inferred from homology"/>
<gene>
    <name evidence="4" type="ORF">KFL_000320430</name>
</gene>
<dbReference type="Pfam" id="PF00857">
    <property type="entry name" value="Isochorismatase"/>
    <property type="match status" value="2"/>
</dbReference>
<reference evidence="4 5" key="1">
    <citation type="journal article" date="2014" name="Nat. Commun.">
        <title>Klebsormidium flaccidum genome reveals primary factors for plant terrestrial adaptation.</title>
        <authorList>
            <person name="Hori K."/>
            <person name="Maruyama F."/>
            <person name="Fujisawa T."/>
            <person name="Togashi T."/>
            <person name="Yamamoto N."/>
            <person name="Seo M."/>
            <person name="Sato S."/>
            <person name="Yamada T."/>
            <person name="Mori H."/>
            <person name="Tajima N."/>
            <person name="Moriyama T."/>
            <person name="Ikeuchi M."/>
            <person name="Watanabe M."/>
            <person name="Wada H."/>
            <person name="Kobayashi K."/>
            <person name="Saito M."/>
            <person name="Masuda T."/>
            <person name="Sasaki-Sekimoto Y."/>
            <person name="Mashiguchi K."/>
            <person name="Awai K."/>
            <person name="Shimojima M."/>
            <person name="Masuda S."/>
            <person name="Iwai M."/>
            <person name="Nobusawa T."/>
            <person name="Narise T."/>
            <person name="Kondo S."/>
            <person name="Saito H."/>
            <person name="Sato R."/>
            <person name="Murakawa M."/>
            <person name="Ihara Y."/>
            <person name="Oshima-Yamada Y."/>
            <person name="Ohtaka K."/>
            <person name="Satoh M."/>
            <person name="Sonobe K."/>
            <person name="Ishii M."/>
            <person name="Ohtani R."/>
            <person name="Kanamori-Sato M."/>
            <person name="Honoki R."/>
            <person name="Miyazaki D."/>
            <person name="Mochizuki H."/>
            <person name="Umetsu J."/>
            <person name="Higashi K."/>
            <person name="Shibata D."/>
            <person name="Kamiya Y."/>
            <person name="Sato N."/>
            <person name="Nakamura Y."/>
            <person name="Tabata S."/>
            <person name="Ida S."/>
            <person name="Kurokawa K."/>
            <person name="Ohta H."/>
        </authorList>
    </citation>
    <scope>NUCLEOTIDE SEQUENCE [LARGE SCALE GENOMIC DNA]</scope>
    <source>
        <strain evidence="4 5">NIES-2285</strain>
    </source>
</reference>
<dbReference type="InterPro" id="IPR000868">
    <property type="entry name" value="Isochorismatase-like_dom"/>
</dbReference>
<dbReference type="AlphaFoldDB" id="A0A1Y1HLP1"/>
<dbReference type="Proteomes" id="UP000054558">
    <property type="component" value="Unassembled WGS sequence"/>
</dbReference>
<dbReference type="InterPro" id="IPR036380">
    <property type="entry name" value="Isochorismatase-like_sf"/>
</dbReference>
<dbReference type="EMBL" id="DF236981">
    <property type="protein sequence ID" value="GAQ79545.1"/>
    <property type="molecule type" value="Genomic_DNA"/>
</dbReference>
<sequence length="537" mass="58025">MQAKDCGFLPGRGAQYYELKCHKITTFNLNFLTGMEYVIKAQPRDFKSPVGKTALLLLKLQHDFLEPGGYAELLGNDLSKVQSIRPEVAKLLEAAREAKLTVVHVAEAYKPDLSDLAPSKASKTKKQTGGVGIGDEGSQGGRILIQGEIGTQFVDDAAPLDGEKIVYTPGKGIGHATDVHEFLVKEEIRYVLVAGLETDITVQIVMRELNDRGFDPLLVDECTASYNPDFKAASLTQITAQGGIIGWVASLDAVLSGLSSPESAGPPEPVDEAWAKVPWIGKPDPLVPAVVPLPANYENMKRATVEGAKPWPFTFPVEATALVMIDMQRDFVEEGGFGSTLGNNVKLLQAIVPTVRMILDTFREFGMPIVHTLEAHYPDLSDAPLAKLTRGQLPVGLRIGDEGEIGGRILVRNEEGNGIVDENAPAPNEKAIHKPGKGAFYQTDIYEFLLSKGVTHLLFGGVTTEVCVQTTMREACDRGFECLMVTDATESYFPEFKSSTLEILASQGAIVGWTASAQEVRDALLASKETHANGTTS</sequence>
<dbReference type="CDD" id="cd00431">
    <property type="entry name" value="cysteine_hydrolases"/>
    <property type="match status" value="2"/>
</dbReference>
<protein>
    <submittedName>
        <fullName evidence="4">Isochorismatase hydrolase</fullName>
    </submittedName>
</protein>
<keyword evidence="5" id="KW-1185">Reference proteome</keyword>
<evidence type="ECO:0000313" key="4">
    <source>
        <dbReference type="EMBL" id="GAQ79545.1"/>
    </source>
</evidence>
<dbReference type="OrthoDB" id="167809at2759"/>
<evidence type="ECO:0000256" key="1">
    <source>
        <dbReference type="ARBA" id="ARBA00006336"/>
    </source>
</evidence>
<dbReference type="Gene3D" id="3.40.50.850">
    <property type="entry name" value="Isochorismatase-like"/>
    <property type="match status" value="2"/>
</dbReference>
<keyword evidence="2 4" id="KW-0378">Hydrolase</keyword>